<keyword evidence="2" id="KW-1185">Reference proteome</keyword>
<protein>
    <submittedName>
        <fullName evidence="1">Uncharacterized protein</fullName>
    </submittedName>
</protein>
<dbReference type="Proteomes" id="UP001279734">
    <property type="component" value="Unassembled WGS sequence"/>
</dbReference>
<sequence length="80" mass="8408">MVVLLPVVVLSASAPMPLAAVGGLGLLLEWCWILLEMLVRTVLLIGVPMAAEWQHGVAENAPGWLEDPVGYNVEAGGDTS</sequence>
<evidence type="ECO:0000313" key="1">
    <source>
        <dbReference type="EMBL" id="GMH20967.1"/>
    </source>
</evidence>
<gene>
    <name evidence="1" type="ORF">Nepgr_022809</name>
</gene>
<name>A0AAD3XX55_NEPGR</name>
<comment type="caution">
    <text evidence="1">The sequence shown here is derived from an EMBL/GenBank/DDBJ whole genome shotgun (WGS) entry which is preliminary data.</text>
</comment>
<reference evidence="1" key="1">
    <citation type="submission" date="2023-05" db="EMBL/GenBank/DDBJ databases">
        <title>Nepenthes gracilis genome sequencing.</title>
        <authorList>
            <person name="Fukushima K."/>
        </authorList>
    </citation>
    <scope>NUCLEOTIDE SEQUENCE</scope>
    <source>
        <strain evidence="1">SING2019-196</strain>
    </source>
</reference>
<dbReference type="EMBL" id="BSYO01000022">
    <property type="protein sequence ID" value="GMH20967.1"/>
    <property type="molecule type" value="Genomic_DNA"/>
</dbReference>
<dbReference type="AlphaFoldDB" id="A0AAD3XX55"/>
<accession>A0AAD3XX55</accession>
<proteinExistence type="predicted"/>
<organism evidence="1 2">
    <name type="scientific">Nepenthes gracilis</name>
    <name type="common">Slender pitcher plant</name>
    <dbReference type="NCBI Taxonomy" id="150966"/>
    <lineage>
        <taxon>Eukaryota</taxon>
        <taxon>Viridiplantae</taxon>
        <taxon>Streptophyta</taxon>
        <taxon>Embryophyta</taxon>
        <taxon>Tracheophyta</taxon>
        <taxon>Spermatophyta</taxon>
        <taxon>Magnoliopsida</taxon>
        <taxon>eudicotyledons</taxon>
        <taxon>Gunneridae</taxon>
        <taxon>Pentapetalae</taxon>
        <taxon>Caryophyllales</taxon>
        <taxon>Nepenthaceae</taxon>
        <taxon>Nepenthes</taxon>
    </lineage>
</organism>
<evidence type="ECO:0000313" key="2">
    <source>
        <dbReference type="Proteomes" id="UP001279734"/>
    </source>
</evidence>